<name>A0AAE0G9P8_9CHLO</name>
<keyword evidence="1" id="KW-1133">Transmembrane helix</keyword>
<feature type="transmembrane region" description="Helical" evidence="1">
    <location>
        <begin position="476"/>
        <end position="496"/>
    </location>
</feature>
<evidence type="ECO:0000313" key="3">
    <source>
        <dbReference type="Proteomes" id="UP001190700"/>
    </source>
</evidence>
<feature type="transmembrane region" description="Helical" evidence="1">
    <location>
        <begin position="168"/>
        <end position="190"/>
    </location>
</feature>
<protein>
    <submittedName>
        <fullName evidence="2">Uncharacterized protein</fullName>
    </submittedName>
</protein>
<feature type="transmembrane region" description="Helical" evidence="1">
    <location>
        <begin position="12"/>
        <end position="28"/>
    </location>
</feature>
<keyword evidence="1" id="KW-0812">Transmembrane</keyword>
<evidence type="ECO:0000313" key="2">
    <source>
        <dbReference type="EMBL" id="KAK3273930.1"/>
    </source>
</evidence>
<feature type="transmembrane region" description="Helical" evidence="1">
    <location>
        <begin position="367"/>
        <end position="383"/>
    </location>
</feature>
<feature type="transmembrane region" description="Helical" evidence="1">
    <location>
        <begin position="285"/>
        <end position="308"/>
    </location>
</feature>
<sequence>MAESANLEHSATALAVLGAVVIYRTFYWRKNLRSIEMPSVLILSLAYTGTSGLFGVLIILVVMSAVVTGGLASGKSNYQYIHASWLLVIWLSQGMLFLHVEERAVTPLVIGLSMWGQSYALPRLPWYSFALFGSGMLASHSYRVFTRTSFATDVEQTQLVSPLDYSEYPAIITSCVAGWIMCLFISVSLYEKELFARRAFLHSSPAGVDCARFAGGHDLATAMQPCKSRRNPPRRKVDFRIPSWERRFWQELTQRTREELLQHRVLQVVYTYFLFCYKVVNRTECVLLLLGVIASAWLVRSPAVRWQWISTIVVAQMNIWNAGIFLKIYFWSSSTETSILTPVILLAMNSSVSTGEKLRMVPWSHKACPNFALLLLFAFVHFRRGDLEVAWVVHCWVILFICTLLGTVTGYSNEQRRRYLFRKHQENVQQLWDGSWVSGQVAPGESMHKVTLHFTDKLLEREFRTTRAQISRNQTAAELLSLELISVLLLTLLTYYNDSPSVTFVFVLVGVVPAAAFCTLAFEVDVENIFERLRIKLGDTPSRR</sequence>
<dbReference type="EMBL" id="LGRX02008120">
    <property type="protein sequence ID" value="KAK3273930.1"/>
    <property type="molecule type" value="Genomic_DNA"/>
</dbReference>
<dbReference type="AlphaFoldDB" id="A0AAE0G9P8"/>
<accession>A0AAE0G9P8</accession>
<reference evidence="2 3" key="1">
    <citation type="journal article" date="2015" name="Genome Biol. Evol.">
        <title>Comparative Genomics of a Bacterivorous Green Alga Reveals Evolutionary Causalities and Consequences of Phago-Mixotrophic Mode of Nutrition.</title>
        <authorList>
            <person name="Burns J.A."/>
            <person name="Paasch A."/>
            <person name="Narechania A."/>
            <person name="Kim E."/>
        </authorList>
    </citation>
    <scope>NUCLEOTIDE SEQUENCE [LARGE SCALE GENOMIC DNA]</scope>
    <source>
        <strain evidence="2 3">PLY_AMNH</strain>
    </source>
</reference>
<dbReference type="Proteomes" id="UP001190700">
    <property type="component" value="Unassembled WGS sequence"/>
</dbReference>
<feature type="transmembrane region" description="Helical" evidence="1">
    <location>
        <begin position="79"/>
        <end position="98"/>
    </location>
</feature>
<organism evidence="2 3">
    <name type="scientific">Cymbomonas tetramitiformis</name>
    <dbReference type="NCBI Taxonomy" id="36881"/>
    <lineage>
        <taxon>Eukaryota</taxon>
        <taxon>Viridiplantae</taxon>
        <taxon>Chlorophyta</taxon>
        <taxon>Pyramimonadophyceae</taxon>
        <taxon>Pyramimonadales</taxon>
        <taxon>Pyramimonadaceae</taxon>
        <taxon>Cymbomonas</taxon>
    </lineage>
</organism>
<keyword evidence="3" id="KW-1185">Reference proteome</keyword>
<proteinExistence type="predicted"/>
<comment type="caution">
    <text evidence="2">The sequence shown here is derived from an EMBL/GenBank/DDBJ whole genome shotgun (WGS) entry which is preliminary data.</text>
</comment>
<keyword evidence="1" id="KW-0472">Membrane</keyword>
<feature type="transmembrane region" description="Helical" evidence="1">
    <location>
        <begin position="502"/>
        <end position="524"/>
    </location>
</feature>
<feature type="transmembrane region" description="Helical" evidence="1">
    <location>
        <begin position="40"/>
        <end position="67"/>
    </location>
</feature>
<feature type="transmembrane region" description="Helical" evidence="1">
    <location>
        <begin position="389"/>
        <end position="412"/>
    </location>
</feature>
<evidence type="ECO:0000256" key="1">
    <source>
        <dbReference type="SAM" id="Phobius"/>
    </source>
</evidence>
<gene>
    <name evidence="2" type="ORF">CYMTET_17857</name>
</gene>